<evidence type="ECO:0000313" key="3">
    <source>
        <dbReference type="Proteomes" id="UP000559626"/>
    </source>
</evidence>
<keyword evidence="1" id="KW-0472">Membrane</keyword>
<dbReference type="Proteomes" id="UP000559626">
    <property type="component" value="Unassembled WGS sequence"/>
</dbReference>
<name>A0A7Y0AC95_9BACT</name>
<comment type="caution">
    <text evidence="2">The sequence shown here is derived from an EMBL/GenBank/DDBJ whole genome shotgun (WGS) entry which is preliminary data.</text>
</comment>
<sequence length="110" mass="12010">MDYQIEAPPSLSTKLARLSGLWLLTMLWLYLVCILVFALSISVPAGWLSVVGLPLLWVLLMRNGVELALGSDAGRQGGWEIAIYPGFALSQLAVLVSLLLYALSDFSFKP</sequence>
<keyword evidence="3" id="KW-1185">Reference proteome</keyword>
<protein>
    <recommendedName>
        <fullName evidence="4">Transmembrane protein</fullName>
    </recommendedName>
</protein>
<dbReference type="EMBL" id="JABBGH010000001">
    <property type="protein sequence ID" value="NML64704.1"/>
    <property type="molecule type" value="Genomic_DNA"/>
</dbReference>
<dbReference type="RefSeq" id="WP_169529987.1">
    <property type="nucleotide sequence ID" value="NZ_JABBGH010000001.1"/>
</dbReference>
<keyword evidence="1" id="KW-0812">Transmembrane</keyword>
<keyword evidence="1" id="KW-1133">Transmembrane helix</keyword>
<gene>
    <name evidence="2" type="ORF">HHL22_05745</name>
</gene>
<organism evidence="2 3">
    <name type="scientific">Hymenobacter polaris</name>
    <dbReference type="NCBI Taxonomy" id="2682546"/>
    <lineage>
        <taxon>Bacteria</taxon>
        <taxon>Pseudomonadati</taxon>
        <taxon>Bacteroidota</taxon>
        <taxon>Cytophagia</taxon>
        <taxon>Cytophagales</taxon>
        <taxon>Hymenobacteraceae</taxon>
        <taxon>Hymenobacter</taxon>
    </lineage>
</organism>
<evidence type="ECO:0000256" key="1">
    <source>
        <dbReference type="SAM" id="Phobius"/>
    </source>
</evidence>
<feature type="transmembrane region" description="Helical" evidence="1">
    <location>
        <begin position="21"/>
        <end position="41"/>
    </location>
</feature>
<feature type="transmembrane region" description="Helical" evidence="1">
    <location>
        <begin position="47"/>
        <end position="69"/>
    </location>
</feature>
<reference evidence="2 3" key="1">
    <citation type="submission" date="2020-04" db="EMBL/GenBank/DDBJ databases">
        <title>Hymenobacter polaris sp. nov., isolated from Arctic soil.</title>
        <authorList>
            <person name="Dahal R.H."/>
        </authorList>
    </citation>
    <scope>NUCLEOTIDE SEQUENCE [LARGE SCALE GENOMIC DNA]</scope>
    <source>
        <strain evidence="2 3">RP-2-7</strain>
    </source>
</reference>
<proteinExistence type="predicted"/>
<dbReference type="AlphaFoldDB" id="A0A7Y0AC95"/>
<accession>A0A7Y0AC95</accession>
<evidence type="ECO:0000313" key="2">
    <source>
        <dbReference type="EMBL" id="NML64704.1"/>
    </source>
</evidence>
<evidence type="ECO:0008006" key="4">
    <source>
        <dbReference type="Google" id="ProtNLM"/>
    </source>
</evidence>
<feature type="transmembrane region" description="Helical" evidence="1">
    <location>
        <begin position="81"/>
        <end position="103"/>
    </location>
</feature>